<sequence>MHALLSRPEAEARRTAERLASFGHDAVVAPVLSISRTEAELPADPGYGLIATSANARIAFAEGVPEGWLGLPLYVVGERTAEPFRALGFGRIHVAQGDAASLAGLIRDAAPAGARLLYLAGADRKPALETALAEAGVGLAVAEIYRAEAAQALPEGAAQALRDGPLDAALHFSRRSAEILFALADHERLGAPLRALRHLCLSDDVARAVRRAGAAQVEVAGAPNEASLLALLDTPADAMAATLERTGCEGSEAAAIRDREPPPGRAGPAERSIMTADTDKERSARKRSSGPQREPQVLDLPPDAVTEATPEQQAAAVAETPVAETDASPAPEASAALGEGAPPPEAEPAEAEPPPPPPAEPPPYRRPPSPSYGVPIAAGLLGGVVGAAVIALAATLWGGLGDINDRLTGLESSVGEKATRRTVEAIDKRVAADEGAVQGLRGDLDALSKRVPADPASALAQLSERLEKLETGVGALESRPTPAAPSSPPPPPAPAIGARETAILSVAWLVRDDLQRSLPYARELEALKSAKADPAAIAALEPFAAKGAPMVAALQAQFAPLAEKIANPPPPPVQGGWWERMQARVAGLYKVRPLGEASGDTPAAIAARADAALKRGALADAVNELGKLPDSDKASIKSFLDLAQARLAAGRAADDLVTKSADQVLAATQSGGAVR</sequence>
<protein>
    <recommendedName>
        <fullName evidence="2">Tetrapyrrole biosynthesis uroporphyrinogen III synthase domain-containing protein</fullName>
    </recommendedName>
</protein>
<dbReference type="AlphaFoldDB" id="A0A2T1HMS7"/>
<dbReference type="InterPro" id="IPR003754">
    <property type="entry name" value="4pyrrol_synth_uPrphyn_synth"/>
</dbReference>
<feature type="compositionally biased region" description="Pro residues" evidence="1">
    <location>
        <begin position="341"/>
        <end position="368"/>
    </location>
</feature>
<name>A0A2T1HMS7_9HYPH</name>
<dbReference type="InterPro" id="IPR036108">
    <property type="entry name" value="4pyrrol_syn_uPrphyn_synt_sf"/>
</dbReference>
<dbReference type="SUPFAM" id="SSF69618">
    <property type="entry name" value="HemD-like"/>
    <property type="match status" value="1"/>
</dbReference>
<reference evidence="4" key="1">
    <citation type="submission" date="2018-03" db="EMBL/GenBank/DDBJ databases">
        <authorList>
            <person name="Sun L."/>
            <person name="Liu H."/>
            <person name="Chen W."/>
            <person name="Huang K."/>
            <person name="Liu W."/>
            <person name="Gao X."/>
        </authorList>
    </citation>
    <scope>NUCLEOTIDE SEQUENCE [LARGE SCALE GENOMIC DNA]</scope>
    <source>
        <strain evidence="4">SH9</strain>
    </source>
</reference>
<dbReference type="Gene3D" id="3.40.50.10090">
    <property type="match status" value="2"/>
</dbReference>
<dbReference type="Pfam" id="PF02602">
    <property type="entry name" value="HEM4"/>
    <property type="match status" value="1"/>
</dbReference>
<evidence type="ECO:0000256" key="1">
    <source>
        <dbReference type="SAM" id="MobiDB-lite"/>
    </source>
</evidence>
<dbReference type="Proteomes" id="UP000239772">
    <property type="component" value="Unassembled WGS sequence"/>
</dbReference>
<evidence type="ECO:0000313" key="3">
    <source>
        <dbReference type="EMBL" id="PSC02970.1"/>
    </source>
</evidence>
<dbReference type="RefSeq" id="WP_106339841.1">
    <property type="nucleotide sequence ID" value="NZ_PVZS01000034.1"/>
</dbReference>
<feature type="region of interest" description="Disordered" evidence="1">
    <location>
        <begin position="247"/>
        <end position="368"/>
    </location>
</feature>
<evidence type="ECO:0000313" key="4">
    <source>
        <dbReference type="Proteomes" id="UP000239772"/>
    </source>
</evidence>
<accession>A0A2T1HMS7</accession>
<feature type="domain" description="Tetrapyrrole biosynthesis uroporphyrinogen III synthase" evidence="2">
    <location>
        <begin position="14"/>
        <end position="229"/>
    </location>
</feature>
<proteinExistence type="predicted"/>
<dbReference type="GO" id="GO:0004852">
    <property type="term" value="F:uroporphyrinogen-III synthase activity"/>
    <property type="evidence" value="ECO:0007669"/>
    <property type="project" value="InterPro"/>
</dbReference>
<dbReference type="GO" id="GO:0033014">
    <property type="term" value="P:tetrapyrrole biosynthetic process"/>
    <property type="evidence" value="ECO:0007669"/>
    <property type="project" value="InterPro"/>
</dbReference>
<keyword evidence="4" id="KW-1185">Reference proteome</keyword>
<comment type="caution">
    <text evidence="3">The sequence shown here is derived from an EMBL/GenBank/DDBJ whole genome shotgun (WGS) entry which is preliminary data.</text>
</comment>
<feature type="compositionally biased region" description="Low complexity" evidence="1">
    <location>
        <begin position="304"/>
        <end position="340"/>
    </location>
</feature>
<dbReference type="Gene3D" id="1.20.5.340">
    <property type="match status" value="1"/>
</dbReference>
<evidence type="ECO:0000259" key="2">
    <source>
        <dbReference type="Pfam" id="PF02602"/>
    </source>
</evidence>
<dbReference type="EMBL" id="PVZS01000034">
    <property type="protein sequence ID" value="PSC02970.1"/>
    <property type="molecule type" value="Genomic_DNA"/>
</dbReference>
<gene>
    <name evidence="3" type="ORF">SLNSH_21545</name>
</gene>
<dbReference type="CDD" id="cd06578">
    <property type="entry name" value="HemD"/>
    <property type="match status" value="1"/>
</dbReference>
<organism evidence="3 4">
    <name type="scientific">Alsobacter soli</name>
    <dbReference type="NCBI Taxonomy" id="2109933"/>
    <lineage>
        <taxon>Bacteria</taxon>
        <taxon>Pseudomonadati</taxon>
        <taxon>Pseudomonadota</taxon>
        <taxon>Alphaproteobacteria</taxon>
        <taxon>Hyphomicrobiales</taxon>
        <taxon>Alsobacteraceae</taxon>
        <taxon>Alsobacter</taxon>
    </lineage>
</organism>
<dbReference type="OrthoDB" id="7163809at2"/>